<protein>
    <submittedName>
        <fullName evidence="2">Putative transposable element</fullName>
    </submittedName>
</protein>
<evidence type="ECO:0000259" key="1">
    <source>
        <dbReference type="Pfam" id="PF13843"/>
    </source>
</evidence>
<dbReference type="EMBL" id="LGUB01000801">
    <property type="protein sequence ID" value="KRH92606.1"/>
    <property type="molecule type" value="Genomic_DNA"/>
</dbReference>
<dbReference type="PANTHER" id="PTHR46599">
    <property type="entry name" value="PIGGYBAC TRANSPOSABLE ELEMENT-DERIVED PROTEIN 4"/>
    <property type="match status" value="1"/>
</dbReference>
<dbReference type="Proteomes" id="UP000051530">
    <property type="component" value="Unassembled WGS sequence"/>
</dbReference>
<dbReference type="VEuPathDB" id="MicrosporidiaDB:M153_4103000765"/>
<gene>
    <name evidence="2" type="ORF">M153_4103000765</name>
</gene>
<dbReference type="InterPro" id="IPR029526">
    <property type="entry name" value="PGBD"/>
</dbReference>
<name>A0A0R0LYX9_9MICR</name>
<dbReference type="AlphaFoldDB" id="A0A0R0LYX9"/>
<feature type="domain" description="PiggyBac transposable element-derived protein" evidence="1">
    <location>
        <begin position="9"/>
        <end position="123"/>
    </location>
</feature>
<proteinExistence type="predicted"/>
<dbReference type="Pfam" id="PF13843">
    <property type="entry name" value="DDE_Tnp_1_7"/>
    <property type="match status" value="1"/>
</dbReference>
<comment type="caution">
    <text evidence="2">The sequence shown here is derived from an EMBL/GenBank/DDBJ whole genome shotgun (WGS) entry which is preliminary data.</text>
</comment>
<sequence length="152" mass="17991">MKKEMFENVLKEKHSIRFNNVEEDITFINYNDSKPVKFLTTKFTNQIDETRTREWAKTRDTNRKRSVIITKQIPPAISCYNQNMNGVDRFNQSIKSSKLKRASKKFDRKLSVFLLESILHNAFILLSSDAKMKYQTKHELIESLADLFMAYE</sequence>
<evidence type="ECO:0000313" key="3">
    <source>
        <dbReference type="Proteomes" id="UP000051530"/>
    </source>
</evidence>
<accession>A0A0R0LYX9</accession>
<keyword evidence="3" id="KW-1185">Reference proteome</keyword>
<evidence type="ECO:0000313" key="2">
    <source>
        <dbReference type="EMBL" id="KRH92606.1"/>
    </source>
</evidence>
<reference evidence="2 3" key="1">
    <citation type="submission" date="2015-07" db="EMBL/GenBank/DDBJ databases">
        <title>The genome of Pseudoloma neurophilia, a relevant intracellular parasite of the zebrafish.</title>
        <authorList>
            <person name="Ndikumana S."/>
            <person name="Pelin A."/>
            <person name="Sanders J."/>
            <person name="Corradi N."/>
        </authorList>
    </citation>
    <scope>NUCLEOTIDE SEQUENCE [LARGE SCALE GENOMIC DNA]</scope>
    <source>
        <strain evidence="2 3">MK1</strain>
    </source>
</reference>
<dbReference type="PANTHER" id="PTHR46599:SF3">
    <property type="entry name" value="PIGGYBAC TRANSPOSABLE ELEMENT-DERIVED PROTEIN 4"/>
    <property type="match status" value="1"/>
</dbReference>
<organism evidence="2 3">
    <name type="scientific">Pseudoloma neurophilia</name>
    <dbReference type="NCBI Taxonomy" id="146866"/>
    <lineage>
        <taxon>Eukaryota</taxon>
        <taxon>Fungi</taxon>
        <taxon>Fungi incertae sedis</taxon>
        <taxon>Microsporidia</taxon>
        <taxon>Pseudoloma</taxon>
    </lineage>
</organism>
<dbReference type="OrthoDB" id="6357869at2759"/>